<feature type="compositionally biased region" description="Basic residues" evidence="1">
    <location>
        <begin position="11"/>
        <end position="20"/>
    </location>
</feature>
<accession>A0A9N9HHE4</accession>
<reference evidence="2" key="1">
    <citation type="submission" date="2021-06" db="EMBL/GenBank/DDBJ databases">
        <authorList>
            <person name="Kallberg Y."/>
            <person name="Tangrot J."/>
            <person name="Rosling A."/>
        </authorList>
    </citation>
    <scope>NUCLEOTIDE SEQUENCE</scope>
    <source>
        <strain evidence="2">UK204</strain>
    </source>
</reference>
<evidence type="ECO:0000313" key="2">
    <source>
        <dbReference type="EMBL" id="CAG8680961.1"/>
    </source>
</evidence>
<protein>
    <submittedName>
        <fullName evidence="2">16167_t:CDS:1</fullName>
    </submittedName>
</protein>
<evidence type="ECO:0000313" key="3">
    <source>
        <dbReference type="Proteomes" id="UP000789570"/>
    </source>
</evidence>
<dbReference type="Proteomes" id="UP000789570">
    <property type="component" value="Unassembled WGS sequence"/>
</dbReference>
<feature type="compositionally biased region" description="Low complexity" evidence="1">
    <location>
        <begin position="1"/>
        <end position="10"/>
    </location>
</feature>
<evidence type="ECO:0000256" key="1">
    <source>
        <dbReference type="SAM" id="MobiDB-lite"/>
    </source>
</evidence>
<name>A0A9N9HHE4_9GLOM</name>
<organism evidence="2 3">
    <name type="scientific">Funneliformis caledonium</name>
    <dbReference type="NCBI Taxonomy" id="1117310"/>
    <lineage>
        <taxon>Eukaryota</taxon>
        <taxon>Fungi</taxon>
        <taxon>Fungi incertae sedis</taxon>
        <taxon>Mucoromycota</taxon>
        <taxon>Glomeromycotina</taxon>
        <taxon>Glomeromycetes</taxon>
        <taxon>Glomerales</taxon>
        <taxon>Glomeraceae</taxon>
        <taxon>Funneliformis</taxon>
    </lineage>
</organism>
<proteinExistence type="predicted"/>
<dbReference type="OrthoDB" id="10484372at2759"/>
<gene>
    <name evidence="2" type="ORF">FCALED_LOCUS12502</name>
</gene>
<dbReference type="EMBL" id="CAJVPQ010006127">
    <property type="protein sequence ID" value="CAG8680961.1"/>
    <property type="molecule type" value="Genomic_DNA"/>
</dbReference>
<dbReference type="AlphaFoldDB" id="A0A9N9HHE4"/>
<keyword evidence="3" id="KW-1185">Reference proteome</keyword>
<sequence length="105" mass="11955">MKQNQGNRGNRGNRRSRGGHGIHGSREIHEVIAVGRSRGKSHGNNEDTDSVQGDHASFFSEIILQDQCEKEWRAPAKKRYQEDTECQNYPNELGFRTCLTQTGRK</sequence>
<comment type="caution">
    <text evidence="2">The sequence shown here is derived from an EMBL/GenBank/DDBJ whole genome shotgun (WGS) entry which is preliminary data.</text>
</comment>
<feature type="region of interest" description="Disordered" evidence="1">
    <location>
        <begin position="1"/>
        <end position="56"/>
    </location>
</feature>